<evidence type="ECO:0000313" key="1">
    <source>
        <dbReference type="EMBL" id="GGF35459.1"/>
    </source>
</evidence>
<name>A0ABQ1V2M4_9NOCA</name>
<gene>
    <name evidence="1" type="ORF">GCM10007298_34100</name>
</gene>
<protein>
    <recommendedName>
        <fullName evidence="3">HNH endonuclease</fullName>
    </recommendedName>
</protein>
<organism evidence="1 2">
    <name type="scientific">Williamsia phyllosphaerae</name>
    <dbReference type="NCBI Taxonomy" id="885042"/>
    <lineage>
        <taxon>Bacteria</taxon>
        <taxon>Bacillati</taxon>
        <taxon>Actinomycetota</taxon>
        <taxon>Actinomycetes</taxon>
        <taxon>Mycobacteriales</taxon>
        <taxon>Nocardiaceae</taxon>
        <taxon>Williamsia</taxon>
    </lineage>
</organism>
<proteinExistence type="predicted"/>
<dbReference type="Proteomes" id="UP000632454">
    <property type="component" value="Unassembled WGS sequence"/>
</dbReference>
<evidence type="ECO:0008006" key="3">
    <source>
        <dbReference type="Google" id="ProtNLM"/>
    </source>
</evidence>
<comment type="caution">
    <text evidence="1">The sequence shown here is derived from an EMBL/GenBank/DDBJ whole genome shotgun (WGS) entry which is preliminary data.</text>
</comment>
<keyword evidence="2" id="KW-1185">Reference proteome</keyword>
<sequence>MQQPRWDDPALSAGTMVRGALWLLQVVGVGNTFTKNELRNAFPNISQVDRRIRDLRDYGWVLYTNSEDASLLAEDQRFVKAGAPVWDTKARREAAPQKSVTNKERLAVLQRDSFMCTLCGISGGEEYPDDTLMTAVVAVTRIHTTHLDGSEAQELITECKRCRAGRNDSDSNVTKFIEKGLDLSPSDLRRLLRWAVRGRRGATEIDRVWSAYLRLPVALRQDAVNRLKEGTSASTRDGPASAT</sequence>
<evidence type="ECO:0000313" key="2">
    <source>
        <dbReference type="Proteomes" id="UP000632454"/>
    </source>
</evidence>
<reference evidence="2" key="1">
    <citation type="journal article" date="2019" name="Int. J. Syst. Evol. Microbiol.">
        <title>The Global Catalogue of Microorganisms (GCM) 10K type strain sequencing project: providing services to taxonomists for standard genome sequencing and annotation.</title>
        <authorList>
            <consortium name="The Broad Institute Genomics Platform"/>
            <consortium name="The Broad Institute Genome Sequencing Center for Infectious Disease"/>
            <person name="Wu L."/>
            <person name="Ma J."/>
        </authorList>
    </citation>
    <scope>NUCLEOTIDE SEQUENCE [LARGE SCALE GENOMIC DNA]</scope>
    <source>
        <strain evidence="2">CCM 7855</strain>
    </source>
</reference>
<accession>A0ABQ1V2M4</accession>
<dbReference type="EMBL" id="BMCS01000002">
    <property type="protein sequence ID" value="GGF35459.1"/>
    <property type="molecule type" value="Genomic_DNA"/>
</dbReference>